<feature type="binding site" evidence="7">
    <location>
        <position position="461"/>
    </location>
    <ligand>
        <name>meso-2,6-diaminopimelate</name>
        <dbReference type="ChEBI" id="CHEBI:57791"/>
    </ligand>
</feature>
<dbReference type="GO" id="GO:0071555">
    <property type="term" value="P:cell wall organization"/>
    <property type="evidence" value="ECO:0007669"/>
    <property type="project" value="UniProtKB-KW"/>
</dbReference>
<dbReference type="PANTHER" id="PTHR23135">
    <property type="entry name" value="MUR LIGASE FAMILY MEMBER"/>
    <property type="match status" value="1"/>
</dbReference>
<feature type="binding site" evidence="7">
    <location>
        <begin position="106"/>
        <end position="112"/>
    </location>
    <ligand>
        <name>ATP</name>
        <dbReference type="ChEBI" id="CHEBI:30616"/>
    </ligand>
</feature>
<keyword evidence="7" id="KW-0963">Cytoplasm</keyword>
<evidence type="ECO:0000313" key="12">
    <source>
        <dbReference type="EMBL" id="QWT50460.1"/>
    </source>
</evidence>
<dbReference type="Pfam" id="PF08245">
    <property type="entry name" value="Mur_ligase_M"/>
    <property type="match status" value="1"/>
</dbReference>
<gene>
    <name evidence="7" type="primary">murE</name>
    <name evidence="12" type="ORF">Azoinq_04250</name>
</gene>
<comment type="PTM">
    <text evidence="7">Carboxylation is probably crucial for Mg(2+) binding and, consequently, for the gamma-phosphate positioning of ATP.</text>
</comment>
<proteinExistence type="inferred from homology"/>
<sequence length="491" mass="52420">MAQMLLDRLTAQGVQVTRLENDSRRVQPGDVFVAYPGHGADGRKFIPMALERGAVAVLWEARDFVWPTDWTVPQVGVEGLQSFAGHLAHLVYGRPSEQLKLVGLTGTNGKTSCSQWIAQALDGAGQPCAVIGTLGNGLLNRGLDASANTTPDALALHRLLADYLTQGARACAAEISSIGLDQGRCNGARFAVAVFTNLTRDHLDYHGTMEAYGAAKARLFSWPELNEAVINLDDPFGRHLIAQTTAGLRIGYTREGRQAPEADWLLEARDLTHTPEGMAFTLVAPGGAVAVRTALVGGYNVSNLLAVAGTLLALGLPLDQVGERLSALLPPPGRMQRLGGRDEPLVVVDYSHTPDALENALTALREVATARGGQLHCVFGCGGDRDHGKRPQMGAIAQRLADQVLLTNDNPRNEDPLTILADIRAGAPEAPVEPERARAVEQTVINAAAPDVVLVAGKGHEPYQEIKGVRLPYSDVTTAERALGLRREKEA</sequence>
<feature type="short sequence motif" description="Meso-diaminopimelate recognition motif" evidence="7">
    <location>
        <begin position="409"/>
        <end position="412"/>
    </location>
</feature>
<feature type="binding site" evidence="7">
    <location>
        <position position="182"/>
    </location>
    <ligand>
        <name>UDP-N-acetyl-alpha-D-muramoyl-L-alanyl-D-glutamate</name>
        <dbReference type="ChEBI" id="CHEBI:83900"/>
    </ligand>
</feature>
<comment type="caution">
    <text evidence="7">Lacks conserved residue(s) required for the propagation of feature annotation.</text>
</comment>
<dbReference type="PANTHER" id="PTHR23135:SF4">
    <property type="entry name" value="UDP-N-ACETYLMURAMOYL-L-ALANYL-D-GLUTAMATE--2,6-DIAMINOPIMELATE LIGASE MURE HOMOLOG, CHLOROPLASTIC"/>
    <property type="match status" value="1"/>
</dbReference>
<dbReference type="NCBIfam" id="NF001126">
    <property type="entry name" value="PRK00139.1-4"/>
    <property type="match status" value="1"/>
</dbReference>
<dbReference type="KEGG" id="aiq:Azoinq_04250"/>
<evidence type="ECO:0000256" key="6">
    <source>
        <dbReference type="ARBA" id="ARBA00023316"/>
    </source>
</evidence>
<keyword evidence="7 12" id="KW-0436">Ligase</keyword>
<feature type="binding site" evidence="7">
    <location>
        <begin position="149"/>
        <end position="150"/>
    </location>
    <ligand>
        <name>UDP-N-acetyl-alpha-D-muramoyl-L-alanyl-D-glutamate</name>
        <dbReference type="ChEBI" id="CHEBI:83900"/>
    </ligand>
</feature>
<comment type="cofactor">
    <cofactor evidence="7">
        <name>Mg(2+)</name>
        <dbReference type="ChEBI" id="CHEBI:18420"/>
    </cofactor>
</comment>
<dbReference type="InterPro" id="IPR004101">
    <property type="entry name" value="Mur_ligase_C"/>
</dbReference>
<evidence type="ECO:0000256" key="2">
    <source>
        <dbReference type="ARBA" id="ARBA00022618"/>
    </source>
</evidence>
<keyword evidence="7" id="KW-0067">ATP-binding</keyword>
<feature type="binding site" evidence="7">
    <location>
        <position position="23"/>
    </location>
    <ligand>
        <name>UDP-N-acetyl-alpha-D-muramoyl-L-alanyl-D-glutamate</name>
        <dbReference type="ChEBI" id="CHEBI:83900"/>
    </ligand>
</feature>
<comment type="pathway">
    <text evidence="7 8">Cell wall biogenesis; peptidoglycan biosynthesis.</text>
</comment>
<dbReference type="HAMAP" id="MF_00208">
    <property type="entry name" value="MurE"/>
    <property type="match status" value="1"/>
</dbReference>
<keyword evidence="2 7" id="KW-0132">Cell division</keyword>
<evidence type="ECO:0000256" key="4">
    <source>
        <dbReference type="ARBA" id="ARBA00022984"/>
    </source>
</evidence>
<evidence type="ECO:0000259" key="11">
    <source>
        <dbReference type="Pfam" id="PF08245"/>
    </source>
</evidence>
<evidence type="ECO:0000259" key="10">
    <source>
        <dbReference type="Pfam" id="PF02875"/>
    </source>
</evidence>
<feature type="binding site" evidence="7">
    <location>
        <position position="457"/>
    </location>
    <ligand>
        <name>meso-2,6-diaminopimelate</name>
        <dbReference type="ChEBI" id="CHEBI:57791"/>
    </ligand>
</feature>
<feature type="domain" description="Mur ligase C-terminal" evidence="10">
    <location>
        <begin position="333"/>
        <end position="459"/>
    </location>
</feature>
<feature type="binding site" evidence="7">
    <location>
        <position position="176"/>
    </location>
    <ligand>
        <name>UDP-N-acetyl-alpha-D-muramoyl-L-alanyl-D-glutamate</name>
        <dbReference type="ChEBI" id="CHEBI:83900"/>
    </ligand>
</feature>
<feature type="binding site" evidence="7">
    <location>
        <position position="184"/>
    </location>
    <ligand>
        <name>UDP-N-acetyl-alpha-D-muramoyl-L-alanyl-D-glutamate</name>
        <dbReference type="ChEBI" id="CHEBI:83900"/>
    </ligand>
</feature>
<keyword evidence="4 7" id="KW-0573">Peptidoglycan synthesis</keyword>
<dbReference type="AlphaFoldDB" id="A0A975XW45"/>
<dbReference type="GO" id="GO:0005524">
    <property type="term" value="F:ATP binding"/>
    <property type="evidence" value="ECO:0007669"/>
    <property type="project" value="UniProtKB-UniRule"/>
</dbReference>
<dbReference type="InterPro" id="IPR005761">
    <property type="entry name" value="UDP-N-AcMur-Glu-dNH2Pim_ligase"/>
</dbReference>
<keyword evidence="7" id="KW-0460">Magnesium</keyword>
<comment type="similarity">
    <text evidence="1 7">Belongs to the MurCDEF family. MurE subfamily.</text>
</comment>
<name>A0A975XW45_9RHOO</name>
<keyword evidence="5 7" id="KW-0131">Cell cycle</keyword>
<dbReference type="GO" id="GO:0000287">
    <property type="term" value="F:magnesium ion binding"/>
    <property type="evidence" value="ECO:0007669"/>
    <property type="project" value="UniProtKB-UniRule"/>
</dbReference>
<feature type="domain" description="Mur ligase N-terminal catalytic" evidence="9">
    <location>
        <begin position="17"/>
        <end position="63"/>
    </location>
</feature>
<evidence type="ECO:0000256" key="5">
    <source>
        <dbReference type="ARBA" id="ARBA00023306"/>
    </source>
</evidence>
<dbReference type="GO" id="GO:0051301">
    <property type="term" value="P:cell division"/>
    <property type="evidence" value="ECO:0007669"/>
    <property type="project" value="UniProtKB-KW"/>
</dbReference>
<feature type="binding site" evidence="7">
    <location>
        <begin position="409"/>
        <end position="412"/>
    </location>
    <ligand>
        <name>meso-2,6-diaminopimelate</name>
        <dbReference type="ChEBI" id="CHEBI:57791"/>
    </ligand>
</feature>
<feature type="modified residue" description="N6-carboxylysine" evidence="7">
    <location>
        <position position="216"/>
    </location>
</feature>
<dbReference type="Proteomes" id="UP000683428">
    <property type="component" value="Chromosome"/>
</dbReference>
<evidence type="ECO:0000256" key="8">
    <source>
        <dbReference type="RuleBase" id="RU004135"/>
    </source>
</evidence>
<dbReference type="InterPro" id="IPR013221">
    <property type="entry name" value="Mur_ligase_cen"/>
</dbReference>
<keyword evidence="13" id="KW-1185">Reference proteome</keyword>
<evidence type="ECO:0000256" key="7">
    <source>
        <dbReference type="HAMAP-Rule" id="MF_00208"/>
    </source>
</evidence>
<keyword evidence="3 7" id="KW-0133">Cell shape</keyword>
<reference evidence="12" key="1">
    <citation type="submission" date="2020-11" db="EMBL/GenBank/DDBJ databases">
        <title>Azospira inquinata sp. nov.</title>
        <authorList>
            <person name="Moe W.M."/>
            <person name="Mikes M.C."/>
        </authorList>
    </citation>
    <scope>NUCLEOTIDE SEQUENCE</scope>
    <source>
        <strain evidence="12">Azo-3</strain>
    </source>
</reference>
<accession>A0A975XW45</accession>
<dbReference type="EMBL" id="CP064782">
    <property type="protein sequence ID" value="QWT50460.1"/>
    <property type="molecule type" value="Genomic_DNA"/>
</dbReference>
<feature type="domain" description="Mur ligase central" evidence="11">
    <location>
        <begin position="105"/>
        <end position="310"/>
    </location>
</feature>
<organism evidence="12 13">
    <name type="scientific">Azospira inquinata</name>
    <dbReference type="NCBI Taxonomy" id="2785627"/>
    <lineage>
        <taxon>Bacteria</taxon>
        <taxon>Pseudomonadati</taxon>
        <taxon>Pseudomonadota</taxon>
        <taxon>Betaproteobacteria</taxon>
        <taxon>Rhodocyclales</taxon>
        <taxon>Rhodocyclaceae</taxon>
        <taxon>Azospira</taxon>
    </lineage>
</organism>
<dbReference type="NCBIfam" id="TIGR01085">
    <property type="entry name" value="murE"/>
    <property type="match status" value="1"/>
</dbReference>
<evidence type="ECO:0000256" key="1">
    <source>
        <dbReference type="ARBA" id="ARBA00005898"/>
    </source>
</evidence>
<dbReference type="Pfam" id="PF02875">
    <property type="entry name" value="Mur_ligase_C"/>
    <property type="match status" value="1"/>
</dbReference>
<dbReference type="InterPro" id="IPR000713">
    <property type="entry name" value="Mur_ligase_N"/>
</dbReference>
<dbReference type="Pfam" id="PF01225">
    <property type="entry name" value="Mur_ligase"/>
    <property type="match status" value="1"/>
</dbReference>
<evidence type="ECO:0000313" key="13">
    <source>
        <dbReference type="Proteomes" id="UP000683428"/>
    </source>
</evidence>
<dbReference type="EC" id="6.3.2.13" evidence="7"/>
<dbReference type="GO" id="GO:0008765">
    <property type="term" value="F:UDP-N-acetylmuramoylalanyl-D-glutamate-2,6-diaminopimelate ligase activity"/>
    <property type="evidence" value="ECO:0007669"/>
    <property type="project" value="UniProtKB-UniRule"/>
</dbReference>
<comment type="function">
    <text evidence="7">Catalyzes the addition of meso-diaminopimelic acid to the nucleotide precursor UDP-N-acetylmuramoyl-L-alanyl-D-glutamate (UMAG) in the biosynthesis of bacterial cell-wall peptidoglycan.</text>
</comment>
<comment type="subcellular location">
    <subcellularLocation>
        <location evidence="7 8">Cytoplasm</location>
    </subcellularLocation>
</comment>
<dbReference type="GO" id="GO:0005737">
    <property type="term" value="C:cytoplasm"/>
    <property type="evidence" value="ECO:0007669"/>
    <property type="project" value="UniProtKB-SubCell"/>
</dbReference>
<feature type="binding site" evidence="7">
    <location>
        <position position="385"/>
    </location>
    <ligand>
        <name>meso-2,6-diaminopimelate</name>
        <dbReference type="ChEBI" id="CHEBI:57791"/>
    </ligand>
</feature>
<keyword evidence="6 7" id="KW-0961">Cell wall biogenesis/degradation</keyword>
<protein>
    <recommendedName>
        <fullName evidence="7">UDP-N-acetylmuramoyl-L-alanyl-D-glutamate--2,6-diaminopimelate ligase</fullName>
        <ecNumber evidence="7">6.3.2.13</ecNumber>
    </recommendedName>
    <alternativeName>
        <fullName evidence="7">Meso-A2pm-adding enzyme</fullName>
    </alternativeName>
    <alternativeName>
        <fullName evidence="7">Meso-diaminopimelate-adding enzyme</fullName>
    </alternativeName>
    <alternativeName>
        <fullName evidence="7">UDP-MurNAc-L-Ala-D-Glu:meso-diaminopimelate ligase</fullName>
    </alternativeName>
    <alternativeName>
        <fullName evidence="7">UDP-MurNAc-tripeptide synthetase</fullName>
    </alternativeName>
    <alternativeName>
        <fullName evidence="7">UDP-N-acetylmuramyl-tripeptide synthetase</fullName>
    </alternativeName>
</protein>
<comment type="catalytic activity">
    <reaction evidence="7">
        <text>UDP-N-acetyl-alpha-D-muramoyl-L-alanyl-D-glutamate + meso-2,6-diaminopimelate + ATP = UDP-N-acetyl-alpha-D-muramoyl-L-alanyl-gamma-D-glutamyl-meso-2,6-diaminopimelate + ADP + phosphate + H(+)</text>
        <dbReference type="Rhea" id="RHEA:23676"/>
        <dbReference type="ChEBI" id="CHEBI:15378"/>
        <dbReference type="ChEBI" id="CHEBI:30616"/>
        <dbReference type="ChEBI" id="CHEBI:43474"/>
        <dbReference type="ChEBI" id="CHEBI:57791"/>
        <dbReference type="ChEBI" id="CHEBI:83900"/>
        <dbReference type="ChEBI" id="CHEBI:83905"/>
        <dbReference type="ChEBI" id="CHEBI:456216"/>
        <dbReference type="EC" id="6.3.2.13"/>
    </reaction>
</comment>
<evidence type="ECO:0000259" key="9">
    <source>
        <dbReference type="Pfam" id="PF01225"/>
    </source>
</evidence>
<feature type="binding site" evidence="7">
    <location>
        <position position="148"/>
    </location>
    <ligand>
        <name>UDP-N-acetyl-alpha-D-muramoyl-L-alanyl-D-glutamate</name>
        <dbReference type="ChEBI" id="CHEBI:83900"/>
    </ligand>
</feature>
<keyword evidence="7" id="KW-0547">Nucleotide-binding</keyword>
<dbReference type="GO" id="GO:0008360">
    <property type="term" value="P:regulation of cell shape"/>
    <property type="evidence" value="ECO:0007669"/>
    <property type="project" value="UniProtKB-KW"/>
</dbReference>
<dbReference type="GO" id="GO:0009252">
    <property type="term" value="P:peptidoglycan biosynthetic process"/>
    <property type="evidence" value="ECO:0007669"/>
    <property type="project" value="UniProtKB-UniRule"/>
</dbReference>
<evidence type="ECO:0000256" key="3">
    <source>
        <dbReference type="ARBA" id="ARBA00022960"/>
    </source>
</evidence>